<accession>A0A9P3G8S5</accession>
<keyword evidence="4 7" id="KW-0472">Membrane</keyword>
<dbReference type="HAMAP" id="MF_03111">
    <property type="entry name" value="Coq4"/>
    <property type="match status" value="1"/>
</dbReference>
<dbReference type="GO" id="GO:0031314">
    <property type="term" value="C:extrinsic component of mitochondrial inner membrane"/>
    <property type="evidence" value="ECO:0007669"/>
    <property type="project" value="UniProtKB-UniRule"/>
</dbReference>
<dbReference type="AlphaFoldDB" id="A0A9P3G8S5"/>
<keyword evidence="1 7" id="KW-0831">Ubiquinone biosynthesis</keyword>
<comment type="function">
    <text evidence="7">Lyase that catalyzes the C1-decarboxylation of 4-hydroxy-3-methoxy-5-(all-trans-polyprenyl)benzoic acid into 2-methoxy-6-(all-trans-polyprenyl)phenol during ubiquinone biosynthesis.</text>
</comment>
<keyword evidence="9" id="KW-1185">Reference proteome</keyword>
<comment type="similarity">
    <text evidence="7">Belongs to the COQ4 family.</text>
</comment>
<dbReference type="Pfam" id="PF05019">
    <property type="entry name" value="Coq4"/>
    <property type="match status" value="1"/>
</dbReference>
<dbReference type="InterPro" id="IPR027540">
    <property type="entry name" value="Coq4_euk"/>
</dbReference>
<evidence type="ECO:0000256" key="6">
    <source>
        <dbReference type="ARBA" id="ARBA00081568"/>
    </source>
</evidence>
<proteinExistence type="inferred from homology"/>
<keyword evidence="5 7" id="KW-0456">Lyase</keyword>
<dbReference type="PANTHER" id="PTHR12922:SF7">
    <property type="entry name" value="UBIQUINONE BIOSYNTHESIS PROTEIN COQ4 HOMOLOG, MITOCHONDRIAL"/>
    <property type="match status" value="1"/>
</dbReference>
<comment type="subcellular location">
    <subcellularLocation>
        <location evidence="7">Mitochondrion inner membrane</location>
        <topology evidence="7">Peripheral membrane protein</topology>
        <orientation evidence="7">Matrix side</orientation>
    </subcellularLocation>
</comment>
<evidence type="ECO:0000313" key="9">
    <source>
        <dbReference type="Proteomes" id="UP000703269"/>
    </source>
</evidence>
<dbReference type="EMBL" id="BPQB01000014">
    <property type="protein sequence ID" value="GJE89909.1"/>
    <property type="molecule type" value="Genomic_DNA"/>
</dbReference>
<keyword evidence="3 7" id="KW-0496">Mitochondrion</keyword>
<protein>
    <recommendedName>
        <fullName evidence="6">4-hydroxy-3-methoxy-5-polyprenylbenzoate decarboxylase</fullName>
    </recommendedName>
</protein>
<feature type="binding site" evidence="7">
    <location>
        <position position="166"/>
    </location>
    <ligand>
        <name>Zn(2+)</name>
        <dbReference type="ChEBI" id="CHEBI:29105"/>
    </ligand>
</feature>
<evidence type="ECO:0000313" key="8">
    <source>
        <dbReference type="EMBL" id="GJE89909.1"/>
    </source>
</evidence>
<comment type="pathway">
    <text evidence="7">Cofactor biosynthesis; ubiquinone biosynthesis.</text>
</comment>
<evidence type="ECO:0000256" key="4">
    <source>
        <dbReference type="ARBA" id="ARBA00023136"/>
    </source>
</evidence>
<dbReference type="PANTHER" id="PTHR12922">
    <property type="entry name" value="UBIQUINONE BIOSYNTHESIS PROTEIN"/>
    <property type="match status" value="1"/>
</dbReference>
<evidence type="ECO:0000256" key="3">
    <source>
        <dbReference type="ARBA" id="ARBA00023128"/>
    </source>
</evidence>
<reference evidence="8 9" key="1">
    <citation type="submission" date="2021-08" db="EMBL/GenBank/DDBJ databases">
        <title>Draft Genome Sequence of Phanerochaete sordida strain YK-624.</title>
        <authorList>
            <person name="Mori T."/>
            <person name="Dohra H."/>
            <person name="Suzuki T."/>
            <person name="Kawagishi H."/>
            <person name="Hirai H."/>
        </authorList>
    </citation>
    <scope>NUCLEOTIDE SEQUENCE [LARGE SCALE GENOMIC DNA]</scope>
    <source>
        <strain evidence="8 9">YK-624</strain>
    </source>
</reference>
<evidence type="ECO:0000256" key="1">
    <source>
        <dbReference type="ARBA" id="ARBA00022688"/>
    </source>
</evidence>
<dbReference type="InterPro" id="IPR007715">
    <property type="entry name" value="Coq4"/>
</dbReference>
<comment type="caution">
    <text evidence="8">The sequence shown here is derived from an EMBL/GenBank/DDBJ whole genome shotgun (WGS) entry which is preliminary data.</text>
</comment>
<comment type="subunit">
    <text evidence="7">Component of a multi-subunit COQ enzyme complex, composed of at least COQ3, COQ4, COQ5, COQ6, COQ7 and COQ9.</text>
</comment>
<dbReference type="Proteomes" id="UP000703269">
    <property type="component" value="Unassembled WGS sequence"/>
</dbReference>
<sequence length="280" mass="31246">MSASLLVKRALPRLLQTPKTAASASARYVLQQRSSSGQPLYPGHVPLNFFEHAFMLAGASYMALTAPARHDMVAAVGDLTSGPVLPALRDKMLASPEGRRILKERPRINTTTVDMTYLASLPENTFGRTYVRWLERCNVTPDTREPTHYVDDAELAYVLQRYRESHDFYHCLVGLPVDVTSELAIKFFELANLGLPMAGFAAAFGHLRISAAKRARLFSEYVPWAIKCGSSAQCLITVYWEKRWEQDMGELKRELGLWDAPPAKWPKPKQAEAAAEHVGA</sequence>
<dbReference type="OrthoDB" id="4249at2759"/>
<feature type="binding site" evidence="7">
    <location>
        <position position="167"/>
    </location>
    <ligand>
        <name>Zn(2+)</name>
        <dbReference type="ChEBI" id="CHEBI:29105"/>
    </ligand>
</feature>
<evidence type="ECO:0000256" key="7">
    <source>
        <dbReference type="HAMAP-Rule" id="MF_03111"/>
    </source>
</evidence>
<dbReference type="GO" id="GO:0008270">
    <property type="term" value="F:zinc ion binding"/>
    <property type="evidence" value="ECO:0007669"/>
    <property type="project" value="UniProtKB-UniRule"/>
</dbReference>
<gene>
    <name evidence="7" type="primary">COQ4</name>
    <name evidence="8" type="ORF">PsYK624_060210</name>
</gene>
<name>A0A9P3G8S5_9APHY</name>
<keyword evidence="7" id="KW-0862">Zinc</keyword>
<evidence type="ECO:0000256" key="5">
    <source>
        <dbReference type="ARBA" id="ARBA00023239"/>
    </source>
</evidence>
<feature type="binding site" evidence="7">
    <location>
        <position position="182"/>
    </location>
    <ligand>
        <name>Zn(2+)</name>
        <dbReference type="ChEBI" id="CHEBI:29105"/>
    </ligand>
</feature>
<keyword evidence="7" id="KW-0479">Metal-binding</keyword>
<comment type="catalytic activity">
    <reaction evidence="7">
        <text>a 4-hydroxy-3-methoxy-5-(all-trans-polyprenyl)benzoate + H(+) = a 2-methoxy-6-(all-trans-polyprenyl)phenol + CO2</text>
        <dbReference type="Rhea" id="RHEA:81179"/>
        <dbReference type="Rhea" id="RHEA-COMP:9551"/>
        <dbReference type="Rhea" id="RHEA-COMP:10931"/>
        <dbReference type="ChEBI" id="CHEBI:15378"/>
        <dbReference type="ChEBI" id="CHEBI:16526"/>
        <dbReference type="ChEBI" id="CHEBI:62731"/>
        <dbReference type="ChEBI" id="CHEBI:84443"/>
        <dbReference type="EC" id="4.1.1.130"/>
    </reaction>
</comment>
<comment type="cofactor">
    <cofactor evidence="7">
        <name>Zn(2+)</name>
        <dbReference type="ChEBI" id="CHEBI:29105"/>
    </cofactor>
</comment>
<keyword evidence="2 7" id="KW-0999">Mitochondrion inner membrane</keyword>
<dbReference type="GO" id="GO:0120539">
    <property type="term" value="F:4-hydroxy-3-methoxy-5-polyprenylbenzoate decarboxylase activity"/>
    <property type="evidence" value="ECO:0007669"/>
    <property type="project" value="UniProtKB-EC"/>
</dbReference>
<organism evidence="8 9">
    <name type="scientific">Phanerochaete sordida</name>
    <dbReference type="NCBI Taxonomy" id="48140"/>
    <lineage>
        <taxon>Eukaryota</taxon>
        <taxon>Fungi</taxon>
        <taxon>Dikarya</taxon>
        <taxon>Basidiomycota</taxon>
        <taxon>Agaricomycotina</taxon>
        <taxon>Agaricomycetes</taxon>
        <taxon>Polyporales</taxon>
        <taxon>Phanerochaetaceae</taxon>
        <taxon>Phanerochaete</taxon>
    </lineage>
</organism>
<evidence type="ECO:0000256" key="2">
    <source>
        <dbReference type="ARBA" id="ARBA00022792"/>
    </source>
</evidence>
<feature type="binding site" evidence="7">
    <location>
        <position position="170"/>
    </location>
    <ligand>
        <name>Zn(2+)</name>
        <dbReference type="ChEBI" id="CHEBI:29105"/>
    </ligand>
</feature>